<evidence type="ECO:0000256" key="2">
    <source>
        <dbReference type="SAM" id="Phobius"/>
    </source>
</evidence>
<feature type="transmembrane region" description="Helical" evidence="2">
    <location>
        <begin position="6"/>
        <end position="26"/>
    </location>
</feature>
<accession>A0ABT1J386</accession>
<dbReference type="EMBL" id="JAMZDX010000004">
    <property type="protein sequence ID" value="MCP2311624.1"/>
    <property type="molecule type" value="Genomic_DNA"/>
</dbReference>
<proteinExistence type="predicted"/>
<organism evidence="3 4">
    <name type="scientific">Kitasatospora paracochleata</name>
    <dbReference type="NCBI Taxonomy" id="58354"/>
    <lineage>
        <taxon>Bacteria</taxon>
        <taxon>Bacillati</taxon>
        <taxon>Actinomycetota</taxon>
        <taxon>Actinomycetes</taxon>
        <taxon>Kitasatosporales</taxon>
        <taxon>Streptomycetaceae</taxon>
        <taxon>Kitasatospora</taxon>
    </lineage>
</organism>
<dbReference type="Proteomes" id="UP001206483">
    <property type="component" value="Unassembled WGS sequence"/>
</dbReference>
<gene>
    <name evidence="3" type="ORF">FHR36_004787</name>
</gene>
<evidence type="ECO:0000313" key="3">
    <source>
        <dbReference type="EMBL" id="MCP2311624.1"/>
    </source>
</evidence>
<keyword evidence="2" id="KW-0472">Membrane</keyword>
<feature type="compositionally biased region" description="Basic and acidic residues" evidence="1">
    <location>
        <begin position="40"/>
        <end position="54"/>
    </location>
</feature>
<name>A0ABT1J386_9ACTN</name>
<sequence length="62" mass="7032">METWLVLAGDVLAFLAAVLALVTEVVRRIPRRSRPHPAILRREPLRPRPEESRSDQPPAPMP</sequence>
<evidence type="ECO:0000313" key="4">
    <source>
        <dbReference type="Proteomes" id="UP001206483"/>
    </source>
</evidence>
<feature type="region of interest" description="Disordered" evidence="1">
    <location>
        <begin position="36"/>
        <end position="62"/>
    </location>
</feature>
<reference evidence="3 4" key="1">
    <citation type="submission" date="2022-06" db="EMBL/GenBank/DDBJ databases">
        <title>Sequencing the genomes of 1000 actinobacteria strains.</title>
        <authorList>
            <person name="Klenk H.-P."/>
        </authorList>
    </citation>
    <scope>NUCLEOTIDE SEQUENCE [LARGE SCALE GENOMIC DNA]</scope>
    <source>
        <strain evidence="3 4">DSM 41656</strain>
    </source>
</reference>
<keyword evidence="2" id="KW-1133">Transmembrane helix</keyword>
<comment type="caution">
    <text evidence="3">The sequence shown here is derived from an EMBL/GenBank/DDBJ whole genome shotgun (WGS) entry which is preliminary data.</text>
</comment>
<keyword evidence="4" id="KW-1185">Reference proteome</keyword>
<evidence type="ECO:0000256" key="1">
    <source>
        <dbReference type="SAM" id="MobiDB-lite"/>
    </source>
</evidence>
<protein>
    <submittedName>
        <fullName evidence="3">Uncharacterized protein</fullName>
    </submittedName>
</protein>
<keyword evidence="2" id="KW-0812">Transmembrane</keyword>